<comment type="similarity">
    <text evidence="2 8">Belongs to the glycosyltransferase 92 family.</text>
</comment>
<dbReference type="Gramene" id="Pp3c10_23600V3.3">
    <property type="protein sequence ID" value="Pp3c10_23600V3.3"/>
    <property type="gene ID" value="Pp3c10_23600"/>
</dbReference>
<dbReference type="Gramene" id="Pp3c10_23600V3.1">
    <property type="protein sequence ID" value="Pp3c10_23600V3.1"/>
    <property type="gene ID" value="Pp3c10_23600"/>
</dbReference>
<dbReference type="GO" id="GO:0016020">
    <property type="term" value="C:membrane"/>
    <property type="evidence" value="ECO:0007669"/>
    <property type="project" value="UniProtKB-SubCell"/>
</dbReference>
<dbReference type="PANTHER" id="PTHR21461">
    <property type="entry name" value="GLYCOSYLTRANSFERASE FAMILY 92 PROTEIN"/>
    <property type="match status" value="1"/>
</dbReference>
<evidence type="ECO:0000256" key="4">
    <source>
        <dbReference type="ARBA" id="ARBA00022679"/>
    </source>
</evidence>
<accession>A0A2K1K066</accession>
<keyword evidence="5 8" id="KW-0812">Transmembrane</keyword>
<dbReference type="Proteomes" id="UP000006727">
    <property type="component" value="Chromosome 10"/>
</dbReference>
<protein>
    <recommendedName>
        <fullName evidence="8">Glycosyltransferase family 92 protein</fullName>
        <ecNumber evidence="8">2.4.1.-</ecNumber>
    </recommendedName>
</protein>
<dbReference type="OrthoDB" id="2526284at2759"/>
<keyword evidence="4 8" id="KW-0808">Transferase</keyword>
<keyword evidence="11" id="KW-1185">Reference proteome</keyword>
<gene>
    <name evidence="10" type="primary">LOC112287804</name>
    <name evidence="9" type="ORF">PHYPA_014292</name>
</gene>
<evidence type="ECO:0000256" key="8">
    <source>
        <dbReference type="RuleBase" id="RU366017"/>
    </source>
</evidence>
<feature type="transmembrane region" description="Helical" evidence="8">
    <location>
        <begin position="48"/>
        <end position="68"/>
    </location>
</feature>
<dbReference type="EnsemblPlants" id="Pp3c10_23600V3.1">
    <property type="protein sequence ID" value="Pp3c10_23600V3.1"/>
    <property type="gene ID" value="Pp3c10_23600"/>
</dbReference>
<dbReference type="EMBL" id="ABEU02000010">
    <property type="protein sequence ID" value="PNR47172.1"/>
    <property type="molecule type" value="Genomic_DNA"/>
</dbReference>
<dbReference type="EC" id="2.4.1.-" evidence="8"/>
<keyword evidence="6 8" id="KW-1133">Transmembrane helix</keyword>
<name>A0A2K1K066_PHYPA</name>
<dbReference type="GO" id="GO:0005737">
    <property type="term" value="C:cytoplasm"/>
    <property type="evidence" value="ECO:0000318"/>
    <property type="project" value="GO_Central"/>
</dbReference>
<dbReference type="EnsemblPlants" id="Pp3c10_23600V3.3">
    <property type="protein sequence ID" value="Pp3c10_23600V3.3"/>
    <property type="gene ID" value="Pp3c10_23600"/>
</dbReference>
<comment type="subcellular location">
    <subcellularLocation>
        <location evidence="1">Membrane</location>
        <topology evidence="1">Single-pass membrane protein</topology>
    </subcellularLocation>
</comment>
<dbReference type="OMA" id="EQVSMSN"/>
<dbReference type="PaxDb" id="3218-PP1S32_144V6.1"/>
<evidence type="ECO:0000256" key="7">
    <source>
        <dbReference type="ARBA" id="ARBA00023136"/>
    </source>
</evidence>
<dbReference type="EnsemblPlants" id="Pp3c10_23600V3.2">
    <property type="protein sequence ID" value="Pp3c10_23600V3.2"/>
    <property type="gene ID" value="Pp3c10_23600"/>
</dbReference>
<evidence type="ECO:0000256" key="3">
    <source>
        <dbReference type="ARBA" id="ARBA00022676"/>
    </source>
</evidence>
<dbReference type="STRING" id="3218.A0A2K1K066"/>
<dbReference type="InterPro" id="IPR008166">
    <property type="entry name" value="Glyco_transf_92"/>
</dbReference>
<evidence type="ECO:0000256" key="1">
    <source>
        <dbReference type="ARBA" id="ARBA00004167"/>
    </source>
</evidence>
<keyword evidence="3 8" id="KW-0328">Glycosyltransferase</keyword>
<evidence type="ECO:0000313" key="9">
    <source>
        <dbReference type="EMBL" id="PNR47172.1"/>
    </source>
</evidence>
<dbReference type="AlphaFoldDB" id="A0A2K1K066"/>
<reference evidence="10" key="3">
    <citation type="submission" date="2020-12" db="UniProtKB">
        <authorList>
            <consortium name="EnsemblPlants"/>
        </authorList>
    </citation>
    <scope>IDENTIFICATION</scope>
</reference>
<dbReference type="Pfam" id="PF01697">
    <property type="entry name" value="Glyco_transf_92"/>
    <property type="match status" value="1"/>
</dbReference>
<reference evidence="9 11" key="1">
    <citation type="journal article" date="2008" name="Science">
        <title>The Physcomitrella genome reveals evolutionary insights into the conquest of land by plants.</title>
        <authorList>
            <person name="Rensing S."/>
            <person name="Lang D."/>
            <person name="Zimmer A."/>
            <person name="Terry A."/>
            <person name="Salamov A."/>
            <person name="Shapiro H."/>
            <person name="Nishiyama T."/>
            <person name="Perroud P.-F."/>
            <person name="Lindquist E."/>
            <person name="Kamisugi Y."/>
            <person name="Tanahashi T."/>
            <person name="Sakakibara K."/>
            <person name="Fujita T."/>
            <person name="Oishi K."/>
            <person name="Shin-I T."/>
            <person name="Kuroki Y."/>
            <person name="Toyoda A."/>
            <person name="Suzuki Y."/>
            <person name="Hashimoto A."/>
            <person name="Yamaguchi K."/>
            <person name="Sugano A."/>
            <person name="Kohara Y."/>
            <person name="Fujiyama A."/>
            <person name="Anterola A."/>
            <person name="Aoki S."/>
            <person name="Ashton N."/>
            <person name="Barbazuk W.B."/>
            <person name="Barker E."/>
            <person name="Bennetzen J."/>
            <person name="Bezanilla M."/>
            <person name="Blankenship R."/>
            <person name="Cho S.H."/>
            <person name="Dutcher S."/>
            <person name="Estelle M."/>
            <person name="Fawcett J.A."/>
            <person name="Gundlach H."/>
            <person name="Hanada K."/>
            <person name="Heyl A."/>
            <person name="Hicks K.A."/>
            <person name="Hugh J."/>
            <person name="Lohr M."/>
            <person name="Mayer K."/>
            <person name="Melkozernov A."/>
            <person name="Murata T."/>
            <person name="Nelson D."/>
            <person name="Pils B."/>
            <person name="Prigge M."/>
            <person name="Reiss B."/>
            <person name="Renner T."/>
            <person name="Rombauts S."/>
            <person name="Rushton P."/>
            <person name="Sanderfoot A."/>
            <person name="Schween G."/>
            <person name="Shiu S.-H."/>
            <person name="Stueber K."/>
            <person name="Theodoulou F.L."/>
            <person name="Tu H."/>
            <person name="Van de Peer Y."/>
            <person name="Verrier P.J."/>
            <person name="Waters E."/>
            <person name="Wood A."/>
            <person name="Yang L."/>
            <person name="Cove D."/>
            <person name="Cuming A."/>
            <person name="Hasebe M."/>
            <person name="Lucas S."/>
            <person name="Mishler D.B."/>
            <person name="Reski R."/>
            <person name="Grigoriev I."/>
            <person name="Quatrano R.S."/>
            <person name="Boore J.L."/>
        </authorList>
    </citation>
    <scope>NUCLEOTIDE SEQUENCE [LARGE SCALE GENOMIC DNA]</scope>
    <source>
        <strain evidence="10 11">cv. Gransden 2004</strain>
    </source>
</reference>
<reference evidence="9 11" key="2">
    <citation type="journal article" date="2018" name="Plant J.">
        <title>The Physcomitrella patens chromosome-scale assembly reveals moss genome structure and evolution.</title>
        <authorList>
            <person name="Lang D."/>
            <person name="Ullrich K.K."/>
            <person name="Murat F."/>
            <person name="Fuchs J."/>
            <person name="Jenkins J."/>
            <person name="Haas F.B."/>
            <person name="Piednoel M."/>
            <person name="Gundlach H."/>
            <person name="Van Bel M."/>
            <person name="Meyberg R."/>
            <person name="Vives C."/>
            <person name="Morata J."/>
            <person name="Symeonidi A."/>
            <person name="Hiss M."/>
            <person name="Muchero W."/>
            <person name="Kamisugi Y."/>
            <person name="Saleh O."/>
            <person name="Blanc G."/>
            <person name="Decker E.L."/>
            <person name="van Gessel N."/>
            <person name="Grimwood J."/>
            <person name="Hayes R.D."/>
            <person name="Graham S.W."/>
            <person name="Gunter L.E."/>
            <person name="McDaniel S.F."/>
            <person name="Hoernstein S.N.W."/>
            <person name="Larsson A."/>
            <person name="Li F.W."/>
            <person name="Perroud P.F."/>
            <person name="Phillips J."/>
            <person name="Ranjan P."/>
            <person name="Rokshar D.S."/>
            <person name="Rothfels C.J."/>
            <person name="Schneider L."/>
            <person name="Shu S."/>
            <person name="Stevenson D.W."/>
            <person name="Thummler F."/>
            <person name="Tillich M."/>
            <person name="Villarreal Aguilar J.C."/>
            <person name="Widiez T."/>
            <person name="Wong G.K."/>
            <person name="Wymore A."/>
            <person name="Zhang Y."/>
            <person name="Zimmer A.D."/>
            <person name="Quatrano R.S."/>
            <person name="Mayer K.F.X."/>
            <person name="Goodstein D."/>
            <person name="Casacuberta J.M."/>
            <person name="Vandepoele K."/>
            <person name="Reski R."/>
            <person name="Cuming A.C."/>
            <person name="Tuskan G.A."/>
            <person name="Maumus F."/>
            <person name="Salse J."/>
            <person name="Schmutz J."/>
            <person name="Rensing S.A."/>
        </authorList>
    </citation>
    <scope>NUCLEOTIDE SEQUENCE [LARGE SCALE GENOMIC DNA]</scope>
    <source>
        <strain evidence="10 11">cv. Gransden 2004</strain>
    </source>
</reference>
<organism evidence="9">
    <name type="scientific">Physcomitrium patens</name>
    <name type="common">Spreading-leaved earth moss</name>
    <name type="synonym">Physcomitrella patens</name>
    <dbReference type="NCBI Taxonomy" id="3218"/>
    <lineage>
        <taxon>Eukaryota</taxon>
        <taxon>Viridiplantae</taxon>
        <taxon>Streptophyta</taxon>
        <taxon>Embryophyta</taxon>
        <taxon>Bryophyta</taxon>
        <taxon>Bryophytina</taxon>
        <taxon>Bryopsida</taxon>
        <taxon>Funariidae</taxon>
        <taxon>Funariales</taxon>
        <taxon>Funariaceae</taxon>
        <taxon>Physcomitrium</taxon>
    </lineage>
</organism>
<proteinExistence type="inferred from homology"/>
<dbReference type="GO" id="GO:0016757">
    <property type="term" value="F:glycosyltransferase activity"/>
    <property type="evidence" value="ECO:0000318"/>
    <property type="project" value="GO_Central"/>
</dbReference>
<evidence type="ECO:0000313" key="11">
    <source>
        <dbReference type="Proteomes" id="UP000006727"/>
    </source>
</evidence>
<evidence type="ECO:0000313" key="10">
    <source>
        <dbReference type="EnsemblPlants" id="Pp3c10_23600V3.1"/>
    </source>
</evidence>
<keyword evidence="7 8" id="KW-0472">Membrane</keyword>
<dbReference type="RefSeq" id="XP_024387004.1">
    <property type="nucleotide sequence ID" value="XM_024531236.2"/>
</dbReference>
<sequence>MKMDKNHTVVKVEKETEKVNAKVWSRELGCHTAIKFQMRTFPDVRVNVVYTMIFLIGLILTAAQLWPLTDFDPKHSCTQPANQENWERLDKSEPQQPQIFSESFLHEKVDASSIDTSHGELRVFKPHGLATHLYIEMSAYRGGPRQFSVVGLTSKPIESHHQPPYACEWVSNATGEVVKGRPHKVLPDWDYGKLYTVVVITCNFAKDVGVDGEGGELILYASYGDQYRQPERIVVLTESKGTYNSSIFDPKNFPYDYVYCGSSVYGDISPQRMREWMAYHAKLFGDGSHFILHDSGGFHDDVRKVIEPWIKQGRVTLQNIRQQEIFDGYYHNQFLIVNDCLFRSRFLANWTFFFDIDEFIFVEPTTTLSAVLNENPNITQITIEQTPMAKDLCVADNTTSGEHESRWGFEKLIYRKVLKRGIRYDRKFVVQARHAEATGIHMSMDTRHGQNLYPKGDKIRYYHYHGTINKRQEVCTRFVDAGNKTAVQRHEKHYHRLDESMAKLAKDVKLFELNTVGAQPFIV</sequence>
<dbReference type="PANTHER" id="PTHR21461:SF12">
    <property type="entry name" value="GALACTAN BETA-1,4-GALACTOSYLTRANSFERASE GALS2"/>
    <property type="match status" value="1"/>
</dbReference>
<evidence type="ECO:0000256" key="5">
    <source>
        <dbReference type="ARBA" id="ARBA00022692"/>
    </source>
</evidence>
<dbReference type="FunCoup" id="A0A2K1K066">
    <property type="interactions" value="83"/>
</dbReference>
<evidence type="ECO:0000256" key="6">
    <source>
        <dbReference type="ARBA" id="ARBA00022989"/>
    </source>
</evidence>
<evidence type="ECO:0000256" key="2">
    <source>
        <dbReference type="ARBA" id="ARBA00007647"/>
    </source>
</evidence>
<dbReference type="Gramene" id="Pp3c10_23600V3.2">
    <property type="protein sequence ID" value="Pp3c10_23600V3.2"/>
    <property type="gene ID" value="Pp3c10_23600"/>
</dbReference>
<dbReference type="KEGG" id="ppp:112287804"/>
<dbReference type="GeneID" id="112287804"/>